<dbReference type="GO" id="GO:0015629">
    <property type="term" value="C:actin cytoskeleton"/>
    <property type="evidence" value="ECO:0007669"/>
    <property type="project" value="TreeGrafter"/>
</dbReference>
<dbReference type="SMART" id="SM00033">
    <property type="entry name" value="CH"/>
    <property type="match status" value="1"/>
</dbReference>
<dbReference type="Proteomes" id="UP001212841">
    <property type="component" value="Unassembled WGS sequence"/>
</dbReference>
<dbReference type="PANTHER" id="PTHR47385">
    <property type="entry name" value="CALPONIN"/>
    <property type="match status" value="1"/>
</dbReference>
<keyword evidence="4" id="KW-1185">Reference proteome</keyword>
<evidence type="ECO:0000313" key="3">
    <source>
        <dbReference type="EMBL" id="KAJ3047694.1"/>
    </source>
</evidence>
<dbReference type="InterPro" id="IPR036872">
    <property type="entry name" value="CH_dom_sf"/>
</dbReference>
<feature type="compositionally biased region" description="Basic residues" evidence="1">
    <location>
        <begin position="123"/>
        <end position="135"/>
    </location>
</feature>
<reference evidence="3" key="1">
    <citation type="submission" date="2020-05" db="EMBL/GenBank/DDBJ databases">
        <title>Phylogenomic resolution of chytrid fungi.</title>
        <authorList>
            <person name="Stajich J.E."/>
            <person name="Amses K."/>
            <person name="Simmons R."/>
            <person name="Seto K."/>
            <person name="Myers J."/>
            <person name="Bonds A."/>
            <person name="Quandt C.A."/>
            <person name="Barry K."/>
            <person name="Liu P."/>
            <person name="Grigoriev I."/>
            <person name="Longcore J.E."/>
            <person name="James T.Y."/>
        </authorList>
    </citation>
    <scope>NUCLEOTIDE SEQUENCE</scope>
    <source>
        <strain evidence="3">JEL0318</strain>
    </source>
</reference>
<dbReference type="GO" id="GO:0051015">
    <property type="term" value="F:actin filament binding"/>
    <property type="evidence" value="ECO:0007669"/>
    <property type="project" value="TreeGrafter"/>
</dbReference>
<feature type="region of interest" description="Disordered" evidence="1">
    <location>
        <begin position="50"/>
        <end position="200"/>
    </location>
</feature>
<dbReference type="Gene3D" id="1.10.418.10">
    <property type="entry name" value="Calponin-like domain"/>
    <property type="match status" value="1"/>
</dbReference>
<accession>A0AAD5S9C7</accession>
<dbReference type="PRINTS" id="PR00888">
    <property type="entry name" value="SM22CALPONIN"/>
</dbReference>
<evidence type="ECO:0000313" key="4">
    <source>
        <dbReference type="Proteomes" id="UP001212841"/>
    </source>
</evidence>
<dbReference type="EMBL" id="JADGJD010000914">
    <property type="protein sequence ID" value="KAJ3047694.1"/>
    <property type="molecule type" value="Genomic_DNA"/>
</dbReference>
<dbReference type="AlphaFoldDB" id="A0AAD5S9C7"/>
<dbReference type="PANTHER" id="PTHR47385:SF14">
    <property type="entry name" value="TRANSGELIN"/>
    <property type="match status" value="1"/>
</dbReference>
<feature type="compositionally biased region" description="Basic and acidic residues" evidence="1">
    <location>
        <begin position="61"/>
        <end position="110"/>
    </location>
</feature>
<protein>
    <recommendedName>
        <fullName evidence="2">Calponin-homology (CH) domain-containing protein</fullName>
    </recommendedName>
</protein>
<gene>
    <name evidence="3" type="ORF">HK097_011290</name>
</gene>
<evidence type="ECO:0000259" key="2">
    <source>
        <dbReference type="PROSITE" id="PS50021"/>
    </source>
</evidence>
<proteinExistence type="predicted"/>
<dbReference type="GO" id="GO:0007015">
    <property type="term" value="P:actin filament organization"/>
    <property type="evidence" value="ECO:0007669"/>
    <property type="project" value="TreeGrafter"/>
</dbReference>
<organism evidence="3 4">
    <name type="scientific">Rhizophlyctis rosea</name>
    <dbReference type="NCBI Taxonomy" id="64517"/>
    <lineage>
        <taxon>Eukaryota</taxon>
        <taxon>Fungi</taxon>
        <taxon>Fungi incertae sedis</taxon>
        <taxon>Chytridiomycota</taxon>
        <taxon>Chytridiomycota incertae sedis</taxon>
        <taxon>Chytridiomycetes</taxon>
        <taxon>Rhizophlyctidales</taxon>
        <taxon>Rhizophlyctidaceae</taxon>
        <taxon>Rhizophlyctis</taxon>
    </lineage>
</organism>
<dbReference type="PROSITE" id="PS50021">
    <property type="entry name" value="CH"/>
    <property type="match status" value="1"/>
</dbReference>
<name>A0AAD5S9C7_9FUNG</name>
<dbReference type="InterPro" id="IPR003096">
    <property type="entry name" value="SM22_calponin"/>
</dbReference>
<feature type="compositionally biased region" description="Polar residues" evidence="1">
    <location>
        <begin position="136"/>
        <end position="160"/>
    </location>
</feature>
<evidence type="ECO:0000256" key="1">
    <source>
        <dbReference type="SAM" id="MobiDB-lite"/>
    </source>
</evidence>
<dbReference type="InterPro" id="IPR050606">
    <property type="entry name" value="Calponin-like"/>
</dbReference>
<feature type="compositionally biased region" description="Low complexity" evidence="1">
    <location>
        <begin position="169"/>
        <end position="181"/>
    </location>
</feature>
<dbReference type="InterPro" id="IPR001715">
    <property type="entry name" value="CH_dom"/>
</dbReference>
<feature type="domain" description="Calponin-homology (CH)" evidence="2">
    <location>
        <begin position="251"/>
        <end position="357"/>
    </location>
</feature>
<sequence>MDAEISDLKEKLAQAQLSADTAITQSQLLLAAQSSQGATNELNQINEKVRDAADETLTETQKLDSPTEKEKAPPAEGGPTREELLKEVQELRKRNAELEAEVKSLREAPKLAELAGSGTKLSHANKSRPGVRSRPQRSAVSEPTTTSQDSAPEPTISPTTFPEKPPRSPTKGETTTPTKETVASPVKTSPTTPTPTPEEEIRRKVAGMGGGFNPLAGMGGMAPSNLLLKKNALSRSGSVENSLDSKSAGDDVNEEEVRAWVAETVRDEAVREGGLKDALRSGVVLCRLVNKLRPDKEVKINMGKFPFMHMENINNYLKVADAVGVPKQFAFQAPDLYDGTNLKKVLQHLAALRKAVESK</sequence>
<dbReference type="SUPFAM" id="SSF47576">
    <property type="entry name" value="Calponin-homology domain, CH-domain"/>
    <property type="match status" value="1"/>
</dbReference>
<dbReference type="Pfam" id="PF00307">
    <property type="entry name" value="CH"/>
    <property type="match status" value="1"/>
</dbReference>
<comment type="caution">
    <text evidence="3">The sequence shown here is derived from an EMBL/GenBank/DDBJ whole genome shotgun (WGS) entry which is preliminary data.</text>
</comment>